<evidence type="ECO:0000256" key="1">
    <source>
        <dbReference type="SAM" id="MobiDB-lite"/>
    </source>
</evidence>
<dbReference type="InterPro" id="IPR009003">
    <property type="entry name" value="Peptidase_S1_PA"/>
</dbReference>
<dbReference type="Proteomes" id="UP001152795">
    <property type="component" value="Unassembled WGS sequence"/>
</dbReference>
<dbReference type="OrthoDB" id="10025068at2759"/>
<dbReference type="Pfam" id="PF13365">
    <property type="entry name" value="Trypsin_2"/>
    <property type="match status" value="1"/>
</dbReference>
<feature type="region of interest" description="Disordered" evidence="1">
    <location>
        <begin position="590"/>
        <end position="696"/>
    </location>
</feature>
<feature type="compositionally biased region" description="Acidic residues" evidence="1">
    <location>
        <begin position="591"/>
        <end position="605"/>
    </location>
</feature>
<dbReference type="EMBL" id="CACRXK020035407">
    <property type="protein sequence ID" value="CAB4044557.1"/>
    <property type="molecule type" value="Genomic_DNA"/>
</dbReference>
<dbReference type="PANTHER" id="PTHR14389:SF3">
    <property type="entry name" value="PROTEIN FAM111A-LIKE"/>
    <property type="match status" value="1"/>
</dbReference>
<comment type="caution">
    <text evidence="2">The sequence shown here is derived from an EMBL/GenBank/DDBJ whole genome shotgun (WGS) entry which is preliminary data.</text>
</comment>
<reference evidence="2" key="1">
    <citation type="submission" date="2020-04" db="EMBL/GenBank/DDBJ databases">
        <authorList>
            <person name="Alioto T."/>
            <person name="Alioto T."/>
            <person name="Gomez Garrido J."/>
        </authorList>
    </citation>
    <scope>NUCLEOTIDE SEQUENCE</scope>
    <source>
        <strain evidence="2">A484AB</strain>
    </source>
</reference>
<organism evidence="2 3">
    <name type="scientific">Paramuricea clavata</name>
    <name type="common">Red gorgonian</name>
    <name type="synonym">Violescent sea-whip</name>
    <dbReference type="NCBI Taxonomy" id="317549"/>
    <lineage>
        <taxon>Eukaryota</taxon>
        <taxon>Metazoa</taxon>
        <taxon>Cnidaria</taxon>
        <taxon>Anthozoa</taxon>
        <taxon>Octocorallia</taxon>
        <taxon>Malacalcyonacea</taxon>
        <taxon>Plexauridae</taxon>
        <taxon>Paramuricea</taxon>
    </lineage>
</organism>
<evidence type="ECO:0000313" key="2">
    <source>
        <dbReference type="EMBL" id="CAB4044557.1"/>
    </source>
</evidence>
<proteinExistence type="predicted"/>
<dbReference type="AlphaFoldDB" id="A0A7D9M810"/>
<dbReference type="Gene3D" id="2.40.10.10">
    <property type="entry name" value="Trypsin-like serine proteases"/>
    <property type="match status" value="2"/>
</dbReference>
<feature type="compositionally biased region" description="Acidic residues" evidence="1">
    <location>
        <begin position="659"/>
        <end position="696"/>
    </location>
</feature>
<feature type="compositionally biased region" description="Acidic residues" evidence="1">
    <location>
        <begin position="613"/>
        <end position="651"/>
    </location>
</feature>
<dbReference type="SUPFAM" id="SSF50494">
    <property type="entry name" value="Trypsin-like serine proteases"/>
    <property type="match status" value="1"/>
</dbReference>
<gene>
    <name evidence="2" type="ORF">PACLA_8A074150</name>
</gene>
<dbReference type="InterPro" id="IPR043504">
    <property type="entry name" value="Peptidase_S1_PA_chymotrypsin"/>
</dbReference>
<keyword evidence="3" id="KW-1185">Reference proteome</keyword>
<accession>A0A7D9M810</accession>
<protein>
    <submittedName>
        <fullName evidence="2">Uncharacterized protein</fullName>
    </submittedName>
</protein>
<name>A0A7D9M810_PARCT</name>
<evidence type="ECO:0000313" key="3">
    <source>
        <dbReference type="Proteomes" id="UP001152795"/>
    </source>
</evidence>
<dbReference type="PANTHER" id="PTHR14389">
    <property type="entry name" value="SI:CH1073-475A24.1"/>
    <property type="match status" value="1"/>
</dbReference>
<sequence>DSMNDSGYTSPPRLSGVALEETTHFFMKTRKSNLMADTFVARNSEILGRVVSRKVEMKLDNTLFWAKLRDHDGKKFWVPFSLPCSFIQMKTEVKWEEISGKVYDYVINLDDTKPYSKPQSELTKPSDYKLFFISLNRKYKTAITHVDHKKLGCDVDVCVIASPDQTFKEALVKDGRFKNIDRYILNQQVEGGVGPIVDINDRPATLSEERVLEVKVRTVVQSTGDKCSNYPMASTSESTSDVNIAKQSVSKTLRKKPNFNKLTGKLWAENVVYVFSKDVGDLTKEEMLLEMVECLRARAWCTLVGPKGRLGNKYEKSLQELAKIQFANHNVIARPVWFTKTLSKFYDSIGYLKCGSVTATCFLVEKNIIATNWHVVKDIEIAQRSSTRYEVYVHFDYEKNKQRLSNGHKLRPLSDKQNVICKQFDYAFLFLEDVVEKKLTLGKFVRCKVPEQGKVCIVGHPCGDEKQEEMCPILPLHEDRRSLELERRLAKNEELYENNPTFCMYRSKIQKLYGDRTALTYDVGAMFEGSSGAPVFDMSCNIVALHTLGFRLGETSIVEVGVTFKAIIDNLKASGRLDFVTLCFRHCHDEKEDDEEESKDEELKGEEEKKSEDEEEFEGKDEEESEKEFEGEYDDEQVEDEEESKDEELKGEEEKKSEDEEEFEEKDEESEDEELEEYEDEELEDEEESEEELVVVDMDIDMLIGNNN</sequence>
<feature type="non-terminal residue" evidence="2">
    <location>
        <position position="1"/>
    </location>
</feature>